<dbReference type="EMBL" id="WIBF01000004">
    <property type="protein sequence ID" value="MQQ08490.1"/>
    <property type="molecule type" value="Genomic_DNA"/>
</dbReference>
<dbReference type="GO" id="GO:0003677">
    <property type="term" value="F:DNA binding"/>
    <property type="evidence" value="ECO:0007669"/>
    <property type="project" value="UniProtKB-KW"/>
</dbReference>
<evidence type="ECO:0000313" key="6">
    <source>
        <dbReference type="Proteomes" id="UP000444174"/>
    </source>
</evidence>
<keyword evidence="2" id="KW-0238">DNA-binding</keyword>
<dbReference type="PANTHER" id="PTHR43537:SF39">
    <property type="entry name" value="HTH-TYPE TRANSCRIPTIONAL REGULATOR MCBR"/>
    <property type="match status" value="1"/>
</dbReference>
<dbReference type="SUPFAM" id="SSF48008">
    <property type="entry name" value="GntR ligand-binding domain-like"/>
    <property type="match status" value="1"/>
</dbReference>
<name>A0A843YB03_9RHOB</name>
<dbReference type="PROSITE" id="PS50949">
    <property type="entry name" value="HTH_GNTR"/>
    <property type="match status" value="1"/>
</dbReference>
<gene>
    <name evidence="5" type="ORF">GFB49_08515</name>
</gene>
<organism evidence="5 6">
    <name type="scientific">Tritonibacter litoralis</name>
    <dbReference type="NCBI Taxonomy" id="2662264"/>
    <lineage>
        <taxon>Bacteria</taxon>
        <taxon>Pseudomonadati</taxon>
        <taxon>Pseudomonadota</taxon>
        <taxon>Alphaproteobacteria</taxon>
        <taxon>Rhodobacterales</taxon>
        <taxon>Paracoccaceae</taxon>
        <taxon>Tritonibacter</taxon>
    </lineage>
</organism>
<dbReference type="InterPro" id="IPR036390">
    <property type="entry name" value="WH_DNA-bd_sf"/>
</dbReference>
<keyword evidence="3" id="KW-0804">Transcription</keyword>
<evidence type="ECO:0000259" key="4">
    <source>
        <dbReference type="PROSITE" id="PS50949"/>
    </source>
</evidence>
<dbReference type="Proteomes" id="UP000444174">
    <property type="component" value="Unassembled WGS sequence"/>
</dbReference>
<comment type="caution">
    <text evidence="5">The sequence shown here is derived from an EMBL/GenBank/DDBJ whole genome shotgun (WGS) entry which is preliminary data.</text>
</comment>
<dbReference type="AlphaFoldDB" id="A0A843YB03"/>
<proteinExistence type="predicted"/>
<dbReference type="Pfam" id="PF00392">
    <property type="entry name" value="GntR"/>
    <property type="match status" value="1"/>
</dbReference>
<reference evidence="5 6" key="1">
    <citation type="submission" date="2019-10" db="EMBL/GenBank/DDBJ databases">
        <title>Epibacterium sp. nov., isolated from seawater.</title>
        <authorList>
            <person name="Zhang X."/>
            <person name="Li N."/>
        </authorList>
    </citation>
    <scope>NUCLEOTIDE SEQUENCE [LARGE SCALE GENOMIC DNA]</scope>
    <source>
        <strain evidence="5 6">SM1979</strain>
    </source>
</reference>
<protein>
    <submittedName>
        <fullName evidence="5">FCD domain-containing protein</fullName>
    </submittedName>
</protein>
<dbReference type="Gene3D" id="1.20.120.530">
    <property type="entry name" value="GntR ligand-binding domain-like"/>
    <property type="match status" value="1"/>
</dbReference>
<evidence type="ECO:0000256" key="1">
    <source>
        <dbReference type="ARBA" id="ARBA00023015"/>
    </source>
</evidence>
<dbReference type="GO" id="GO:0003700">
    <property type="term" value="F:DNA-binding transcription factor activity"/>
    <property type="evidence" value="ECO:0007669"/>
    <property type="project" value="InterPro"/>
</dbReference>
<feature type="domain" description="HTH gntR-type" evidence="4">
    <location>
        <begin position="10"/>
        <end position="77"/>
    </location>
</feature>
<dbReference type="InterPro" id="IPR036388">
    <property type="entry name" value="WH-like_DNA-bd_sf"/>
</dbReference>
<dbReference type="SUPFAM" id="SSF46785">
    <property type="entry name" value="Winged helix' DNA-binding domain"/>
    <property type="match status" value="1"/>
</dbReference>
<keyword evidence="1" id="KW-0805">Transcription regulation</keyword>
<dbReference type="Gene3D" id="1.10.10.10">
    <property type="entry name" value="Winged helix-like DNA-binding domain superfamily/Winged helix DNA-binding domain"/>
    <property type="match status" value="1"/>
</dbReference>
<dbReference type="Pfam" id="PF07729">
    <property type="entry name" value="FCD"/>
    <property type="match status" value="1"/>
</dbReference>
<keyword evidence="6" id="KW-1185">Reference proteome</keyword>
<dbReference type="SMART" id="SM00345">
    <property type="entry name" value="HTH_GNTR"/>
    <property type="match status" value="1"/>
</dbReference>
<sequence>MQTTDANEKRPTHEVVYQRLREKVLFGELAPGQPVTIQGLVETLDVGMTPVREAIRRMISEGALVFQGNRRVSVPSLSTHDIDQMVFIRKSIECELARRAAETVSDDAVAQLVAIDAALDQALETGDVHGYLVHNYRFHAELYKHANAPVLTDIAERIWLRFGPSMRVVCGQLEAGHYPDRHKDILEALRRQDGELAALAMERDVKQGMEQIRQGLLDQVDSIDIG</sequence>
<dbReference type="InterPro" id="IPR011711">
    <property type="entry name" value="GntR_C"/>
</dbReference>
<dbReference type="PANTHER" id="PTHR43537">
    <property type="entry name" value="TRANSCRIPTIONAL REGULATOR, GNTR FAMILY"/>
    <property type="match status" value="1"/>
</dbReference>
<evidence type="ECO:0000256" key="3">
    <source>
        <dbReference type="ARBA" id="ARBA00023163"/>
    </source>
</evidence>
<evidence type="ECO:0000313" key="5">
    <source>
        <dbReference type="EMBL" id="MQQ08490.1"/>
    </source>
</evidence>
<accession>A0A843YB03</accession>
<dbReference type="InterPro" id="IPR000524">
    <property type="entry name" value="Tscrpt_reg_HTH_GntR"/>
</dbReference>
<dbReference type="SMART" id="SM00895">
    <property type="entry name" value="FCD"/>
    <property type="match status" value="1"/>
</dbReference>
<evidence type="ECO:0000256" key="2">
    <source>
        <dbReference type="ARBA" id="ARBA00023125"/>
    </source>
</evidence>
<dbReference type="InterPro" id="IPR008920">
    <property type="entry name" value="TF_FadR/GntR_C"/>
</dbReference>